<comment type="caution">
    <text evidence="5">The sequence shown here is derived from an EMBL/GenBank/DDBJ whole genome shotgun (WGS) entry which is preliminary data.</text>
</comment>
<protein>
    <recommendedName>
        <fullName evidence="4">Anticodon-binding domain-containing protein</fullName>
    </recommendedName>
</protein>
<dbReference type="InterPro" id="IPR004154">
    <property type="entry name" value="Anticodon-bd"/>
</dbReference>
<feature type="domain" description="Anticodon-binding" evidence="4">
    <location>
        <begin position="9"/>
        <end position="96"/>
    </location>
</feature>
<reference evidence="5 6" key="1">
    <citation type="submission" date="2023-03" db="EMBL/GenBank/DDBJ databases">
        <title>Bacillus Genome Sequencing.</title>
        <authorList>
            <person name="Dunlap C."/>
        </authorList>
    </citation>
    <scope>NUCLEOTIDE SEQUENCE [LARGE SCALE GENOMIC DNA]</scope>
    <source>
        <strain evidence="5 6">NRS-1351</strain>
    </source>
</reference>
<evidence type="ECO:0000259" key="4">
    <source>
        <dbReference type="Pfam" id="PF03129"/>
    </source>
</evidence>
<keyword evidence="2" id="KW-0067">ATP-binding</keyword>
<dbReference type="EMBL" id="JAROBY010000072">
    <property type="protein sequence ID" value="MEB4798257.1"/>
    <property type="molecule type" value="Genomic_DNA"/>
</dbReference>
<evidence type="ECO:0000313" key="6">
    <source>
        <dbReference type="Proteomes" id="UP001355653"/>
    </source>
</evidence>
<dbReference type="RefSeq" id="WP_325074631.1">
    <property type="nucleotide sequence ID" value="NZ_JAROBY010000072.1"/>
</dbReference>
<keyword evidence="3" id="KW-0436">Ligase</keyword>
<evidence type="ECO:0000256" key="3">
    <source>
        <dbReference type="ARBA" id="ARBA00023146"/>
    </source>
</evidence>
<gene>
    <name evidence="5" type="ORF">P5G65_30565</name>
</gene>
<evidence type="ECO:0000256" key="2">
    <source>
        <dbReference type="ARBA" id="ARBA00022840"/>
    </source>
</evidence>
<keyword evidence="6" id="KW-1185">Reference proteome</keyword>
<dbReference type="SUPFAM" id="SSF52954">
    <property type="entry name" value="Class II aaRS ABD-related"/>
    <property type="match status" value="1"/>
</dbReference>
<keyword evidence="2" id="KW-0547">Nucleotide-binding</keyword>
<proteinExistence type="predicted"/>
<dbReference type="Proteomes" id="UP001355653">
    <property type="component" value="Unassembled WGS sequence"/>
</dbReference>
<name>A0ABU6DN92_9BACL</name>
<dbReference type="InterPro" id="IPR036621">
    <property type="entry name" value="Anticodon-bd_dom_sf"/>
</dbReference>
<keyword evidence="3" id="KW-0030">Aminoacyl-tRNA synthetase</keyword>
<dbReference type="Pfam" id="PF03129">
    <property type="entry name" value="HGTP_anticodon"/>
    <property type="match status" value="1"/>
</dbReference>
<evidence type="ECO:0000313" key="5">
    <source>
        <dbReference type="EMBL" id="MEB4798257.1"/>
    </source>
</evidence>
<evidence type="ECO:0000256" key="1">
    <source>
        <dbReference type="ARBA" id="ARBA00022490"/>
    </source>
</evidence>
<organism evidence="5 6">
    <name type="scientific">Paenibacillus chondroitinus</name>
    <dbReference type="NCBI Taxonomy" id="59842"/>
    <lineage>
        <taxon>Bacteria</taxon>
        <taxon>Bacillati</taxon>
        <taxon>Bacillota</taxon>
        <taxon>Bacilli</taxon>
        <taxon>Bacillales</taxon>
        <taxon>Paenibacillaceae</taxon>
        <taxon>Paenibacillus</taxon>
    </lineage>
</organism>
<keyword evidence="1" id="KW-0963">Cytoplasm</keyword>
<sequence length="105" mass="11630">MNHLEQAKVILLAPKASLQVNARARELTNELQLVGIGVRMECLGSDSGKHIAEGLGMRFVISISDNSKAENEVSLMDLQENTEMTMPWDQAIFVIENVYPPANFT</sequence>
<accession>A0ABU6DN92</accession>
<dbReference type="Gene3D" id="3.40.50.800">
    <property type="entry name" value="Anticodon-binding domain"/>
    <property type="match status" value="1"/>
</dbReference>